<keyword evidence="3" id="KW-1185">Reference proteome</keyword>
<feature type="transmembrane region" description="Helical" evidence="1">
    <location>
        <begin position="330"/>
        <end position="356"/>
    </location>
</feature>
<feature type="transmembrane region" description="Helical" evidence="1">
    <location>
        <begin position="294"/>
        <end position="318"/>
    </location>
</feature>
<proteinExistence type="predicted"/>
<feature type="transmembrane region" description="Helical" evidence="1">
    <location>
        <begin position="7"/>
        <end position="24"/>
    </location>
</feature>
<reference evidence="2 3" key="1">
    <citation type="submission" date="2019-05" db="EMBL/GenBank/DDBJ databases">
        <title>Arcobacter sp. nov., isolated from sea sediment.</title>
        <authorList>
            <person name="Kim W."/>
        </authorList>
    </citation>
    <scope>NUCLEOTIDE SEQUENCE [LARGE SCALE GENOMIC DNA]</scope>
    <source>
        <strain evidence="2 3">CAU 1517</strain>
    </source>
</reference>
<dbReference type="Proteomes" id="UP000308901">
    <property type="component" value="Unassembled WGS sequence"/>
</dbReference>
<gene>
    <name evidence="2" type="ORF">FDK22_07085</name>
</gene>
<protein>
    <submittedName>
        <fullName evidence="2">Tellurium resistance protein TerC</fullName>
    </submittedName>
</protein>
<feature type="transmembrane region" description="Helical" evidence="1">
    <location>
        <begin position="250"/>
        <end position="268"/>
    </location>
</feature>
<comment type="caution">
    <text evidence="2">The sequence shown here is derived from an EMBL/GenBank/DDBJ whole genome shotgun (WGS) entry which is preliminary data.</text>
</comment>
<accession>A0A5R8Y2R9</accession>
<keyword evidence="1" id="KW-1133">Transmembrane helix</keyword>
<dbReference type="EMBL" id="VANU01000002">
    <property type="protein sequence ID" value="TLP39625.1"/>
    <property type="molecule type" value="Genomic_DNA"/>
</dbReference>
<evidence type="ECO:0000313" key="2">
    <source>
        <dbReference type="EMBL" id="TLP39625.1"/>
    </source>
</evidence>
<sequence>MQKINIISGFLIFLSFLITVFSYFFYPELYILSGILAWFALFLLFSKTSNKKLLVSLLVLSMISFIFSFLNGFDIDFKRAILVNQYLLVLLIGVGFLRLIASPKETKIKDLPRGKNSFLKTYFGVHLFGSVINLSSFILVADKLYKKASLTKLQVLVLSRAFSSDAFWSPFFVAFAAALTYAPNLKASTILPLGIFLAIIAFVITYLEVLVKYDFKDFQGYPINFESLYIPFLLALFVLITNHYFPNLKVILLIAVFSLLLTILILPLKEGLKNSFKLLDTHIKTELPNMKNELSLFLVAGLFGVSISSIIVGLNIDFPLEKFDGMGASILLLVFILLSFMGIHPIITIAIIGNWINELNHTLLAVTFLMSWSIAVSTSPFSGLNLTIQSRYKLIAWDIFKINLPYTIKMYFVCVIILNILAKYLGI</sequence>
<feature type="transmembrane region" description="Helical" evidence="1">
    <location>
        <begin position="30"/>
        <end position="46"/>
    </location>
</feature>
<dbReference type="OrthoDB" id="5411831at2"/>
<keyword evidence="1" id="KW-0812">Transmembrane</keyword>
<feature type="transmembrane region" description="Helical" evidence="1">
    <location>
        <begin position="227"/>
        <end position="245"/>
    </location>
</feature>
<feature type="transmembrane region" description="Helical" evidence="1">
    <location>
        <begin position="189"/>
        <end position="207"/>
    </location>
</feature>
<dbReference type="AlphaFoldDB" id="A0A5R8Y2R9"/>
<feature type="transmembrane region" description="Helical" evidence="1">
    <location>
        <begin position="408"/>
        <end position="426"/>
    </location>
</feature>
<organism evidence="2 3">
    <name type="scientific">Arcobacter arenosus</name>
    <dbReference type="NCBI Taxonomy" id="2576037"/>
    <lineage>
        <taxon>Bacteria</taxon>
        <taxon>Pseudomonadati</taxon>
        <taxon>Campylobacterota</taxon>
        <taxon>Epsilonproteobacteria</taxon>
        <taxon>Campylobacterales</taxon>
        <taxon>Arcobacteraceae</taxon>
        <taxon>Arcobacter</taxon>
    </lineage>
</organism>
<feature type="transmembrane region" description="Helical" evidence="1">
    <location>
        <begin position="82"/>
        <end position="101"/>
    </location>
</feature>
<name>A0A5R8Y2R9_9BACT</name>
<dbReference type="RefSeq" id="WP_138152207.1">
    <property type="nucleotide sequence ID" value="NZ_VANU01000002.1"/>
</dbReference>
<feature type="transmembrane region" description="Helical" evidence="1">
    <location>
        <begin position="53"/>
        <end position="70"/>
    </location>
</feature>
<evidence type="ECO:0000313" key="3">
    <source>
        <dbReference type="Proteomes" id="UP000308901"/>
    </source>
</evidence>
<feature type="transmembrane region" description="Helical" evidence="1">
    <location>
        <begin position="362"/>
        <end position="387"/>
    </location>
</feature>
<evidence type="ECO:0000256" key="1">
    <source>
        <dbReference type="SAM" id="Phobius"/>
    </source>
</evidence>
<keyword evidence="1" id="KW-0472">Membrane</keyword>
<feature type="transmembrane region" description="Helical" evidence="1">
    <location>
        <begin position="122"/>
        <end position="141"/>
    </location>
</feature>